<evidence type="ECO:0000313" key="3">
    <source>
        <dbReference type="Proteomes" id="UP000777774"/>
    </source>
</evidence>
<keyword evidence="1" id="KW-0812">Transmembrane</keyword>
<feature type="transmembrane region" description="Helical" evidence="1">
    <location>
        <begin position="12"/>
        <end position="35"/>
    </location>
</feature>
<evidence type="ECO:0000313" key="2">
    <source>
        <dbReference type="EMBL" id="NKY40057.1"/>
    </source>
</evidence>
<protein>
    <submittedName>
        <fullName evidence="2">Uncharacterized protein</fullName>
    </submittedName>
</protein>
<comment type="caution">
    <text evidence="2">The sequence shown here is derived from an EMBL/GenBank/DDBJ whole genome shotgun (WGS) entry which is preliminary data.</text>
</comment>
<accession>A0ABX1K295</accession>
<dbReference type="EMBL" id="JAAXOY010000263">
    <property type="protein sequence ID" value="NKY40057.1"/>
    <property type="molecule type" value="Genomic_DNA"/>
</dbReference>
<dbReference type="RefSeq" id="WP_168679061.1">
    <property type="nucleotide sequence ID" value="NZ_JAAXOY010000263.1"/>
</dbReference>
<feature type="transmembrane region" description="Helical" evidence="1">
    <location>
        <begin position="127"/>
        <end position="147"/>
    </location>
</feature>
<gene>
    <name evidence="2" type="ORF">HGA02_11095</name>
</gene>
<keyword evidence="3" id="KW-1185">Reference proteome</keyword>
<sequence>MAVGNRRDVVVAALITLVVPGAVAVAGMAVVALLANRPSVGWEGLGLVLVGLGVTAVVGVVALVVTASVAFRRLPPGERWRPALAAVLAALVVAVALSRAPGGPVAHLCLLTLPVLLPLVVTGHARWRWVAIVVGAVVLLGLGDTALQRWQRGDERRTELQRFDGGLPLTDGTSVDSPLPGGWTYLTTRWPYPGSDLDLTMQWRRGAGTADEANYVVDVSTDRTDCAPLGSEPTCTVIGHGVHGTVTLRDNATRYVFVRVGDVEWRVDTTYLDEQDAVAVLDRLEPVEVQDFLRVAQEAETLG</sequence>
<proteinExistence type="predicted"/>
<name>A0ABX1K295_9CELL</name>
<evidence type="ECO:0000256" key="1">
    <source>
        <dbReference type="SAM" id="Phobius"/>
    </source>
</evidence>
<dbReference type="Proteomes" id="UP000777774">
    <property type="component" value="Unassembled WGS sequence"/>
</dbReference>
<organism evidence="2 3">
    <name type="scientific">Cellulomonas septica</name>
    <dbReference type="NCBI Taxonomy" id="285080"/>
    <lineage>
        <taxon>Bacteria</taxon>
        <taxon>Bacillati</taxon>
        <taxon>Actinomycetota</taxon>
        <taxon>Actinomycetes</taxon>
        <taxon>Micrococcales</taxon>
        <taxon>Cellulomonadaceae</taxon>
        <taxon>Cellulomonas</taxon>
    </lineage>
</organism>
<keyword evidence="1" id="KW-0472">Membrane</keyword>
<feature type="transmembrane region" description="Helical" evidence="1">
    <location>
        <begin position="80"/>
        <end position="98"/>
    </location>
</feature>
<feature type="transmembrane region" description="Helical" evidence="1">
    <location>
        <begin position="47"/>
        <end position="68"/>
    </location>
</feature>
<keyword evidence="1" id="KW-1133">Transmembrane helix</keyword>
<reference evidence="2 3" key="1">
    <citation type="submission" date="2020-04" db="EMBL/GenBank/DDBJ databases">
        <title>MicrobeNet Type strains.</title>
        <authorList>
            <person name="Nicholson A.C."/>
        </authorList>
    </citation>
    <scope>NUCLEOTIDE SEQUENCE [LARGE SCALE GENOMIC DNA]</scope>
    <source>
        <strain evidence="2 3">ATCC BAA-787</strain>
    </source>
</reference>